<comment type="caution">
    <text evidence="2">The sequence shown here is derived from an EMBL/GenBank/DDBJ whole genome shotgun (WGS) entry which is preliminary data.</text>
</comment>
<protein>
    <submittedName>
        <fullName evidence="2">Phage tail protein</fullName>
    </submittedName>
</protein>
<sequence length="183" mass="19660">MEPIMGEIKMFAGSFAPVGWFTCEGQRLPINQYTALFSILGTSYGGDGVTYFQLPDLRSAFPTQVSNIGGGRLTPYQLGEVGGNQQVTLSVQQMPAHSHPVLTIASAADQISPENNFLAIGVDSTTGAAENNFQDFVDTTLPQTYLNQKTIVPAGGSQPVNITPPFVAMQYIIAWQGVYPSRP</sequence>
<dbReference type="EMBL" id="JACWMY010000001">
    <property type="protein sequence ID" value="MBD1362331.1"/>
    <property type="molecule type" value="Genomic_DNA"/>
</dbReference>
<gene>
    <name evidence="2" type="ORF">IDJ77_00790</name>
</gene>
<evidence type="ECO:0000313" key="2">
    <source>
        <dbReference type="EMBL" id="MBD1362331.1"/>
    </source>
</evidence>
<dbReference type="Pfam" id="PF07484">
    <property type="entry name" value="Collar"/>
    <property type="match status" value="1"/>
</dbReference>
<dbReference type="SUPFAM" id="SSF88874">
    <property type="entry name" value="Receptor-binding domain of short tail fibre protein gp12"/>
    <property type="match status" value="1"/>
</dbReference>
<dbReference type="InterPro" id="IPR037053">
    <property type="entry name" value="Phage_tail_collar_dom_sf"/>
</dbReference>
<organism evidence="2 3">
    <name type="scientific">Mucilaginibacter pankratovii</name>
    <dbReference type="NCBI Taxonomy" id="2772110"/>
    <lineage>
        <taxon>Bacteria</taxon>
        <taxon>Pseudomonadati</taxon>
        <taxon>Bacteroidota</taxon>
        <taxon>Sphingobacteriia</taxon>
        <taxon>Sphingobacteriales</taxon>
        <taxon>Sphingobacteriaceae</taxon>
        <taxon>Mucilaginibacter</taxon>
    </lineage>
</organism>
<reference evidence="2 3" key="1">
    <citation type="submission" date="2020-09" db="EMBL/GenBank/DDBJ databases">
        <title>Novel species of Mucilaginibacter isolated from a glacier on the Tibetan Plateau.</title>
        <authorList>
            <person name="Liu Q."/>
            <person name="Xin Y.-H."/>
        </authorList>
    </citation>
    <scope>NUCLEOTIDE SEQUENCE [LARGE SCALE GENOMIC DNA]</scope>
    <source>
        <strain evidence="2 3">ZT4R22</strain>
    </source>
</reference>
<dbReference type="InterPro" id="IPR011083">
    <property type="entry name" value="Phage_tail_collar_dom"/>
</dbReference>
<feature type="domain" description="Phage tail collar" evidence="1">
    <location>
        <begin position="6"/>
        <end position="62"/>
    </location>
</feature>
<keyword evidence="3" id="KW-1185">Reference proteome</keyword>
<dbReference type="Gene3D" id="3.90.1340.10">
    <property type="entry name" value="Phage tail collar domain"/>
    <property type="match status" value="1"/>
</dbReference>
<evidence type="ECO:0000313" key="3">
    <source>
        <dbReference type="Proteomes" id="UP000606600"/>
    </source>
</evidence>
<name>A0ABR7WJJ4_9SPHI</name>
<proteinExistence type="predicted"/>
<accession>A0ABR7WJJ4</accession>
<dbReference type="Proteomes" id="UP000606600">
    <property type="component" value="Unassembled WGS sequence"/>
</dbReference>
<dbReference type="RefSeq" id="WP_191187020.1">
    <property type="nucleotide sequence ID" value="NZ_JACWMY010000001.1"/>
</dbReference>
<evidence type="ECO:0000259" key="1">
    <source>
        <dbReference type="Pfam" id="PF07484"/>
    </source>
</evidence>